<dbReference type="SUPFAM" id="SSF51246">
    <property type="entry name" value="Rudiment single hybrid motif"/>
    <property type="match status" value="1"/>
</dbReference>
<comment type="similarity">
    <text evidence="3">In the C-terminal section; belongs to the AIR carboxylase family. Class I subfamily.</text>
</comment>
<dbReference type="InterPro" id="IPR003135">
    <property type="entry name" value="ATP-grasp_carboxylate-amine"/>
</dbReference>
<dbReference type="SUPFAM" id="SSF56059">
    <property type="entry name" value="Glutathione synthetase ATP-binding domain-like"/>
    <property type="match status" value="1"/>
</dbReference>
<gene>
    <name evidence="12" type="ORF">MNEG_15346</name>
</gene>
<comment type="catalytic activity">
    <reaction evidence="1">
        <text>5-amino-1-(5-phospho-D-ribosyl)imidazole-4-carboxylate + H(+) = 5-amino-1-(5-phospho-beta-D-ribosyl)imidazole + CO2</text>
        <dbReference type="Rhea" id="RHEA:10792"/>
        <dbReference type="ChEBI" id="CHEBI:15378"/>
        <dbReference type="ChEBI" id="CHEBI:16526"/>
        <dbReference type="ChEBI" id="CHEBI:77657"/>
        <dbReference type="ChEBI" id="CHEBI:137981"/>
        <dbReference type="EC" id="4.1.1.21"/>
    </reaction>
</comment>
<dbReference type="SUPFAM" id="SSF52255">
    <property type="entry name" value="N5-CAIR mutase (phosphoribosylaminoimidazole carboxylase, PurE)"/>
    <property type="match status" value="1"/>
</dbReference>
<dbReference type="KEGG" id="mng:MNEG_15346"/>
<dbReference type="EC" id="4.1.1.21" evidence="4"/>
<dbReference type="InterPro" id="IPR011054">
    <property type="entry name" value="Rudment_hybrid_motif"/>
</dbReference>
<protein>
    <recommendedName>
        <fullName evidence="4">phosphoribosylaminoimidazole carboxylase</fullName>
        <ecNumber evidence="4">4.1.1.21</ecNumber>
    </recommendedName>
</protein>
<evidence type="ECO:0000256" key="8">
    <source>
        <dbReference type="ARBA" id="ARBA00022840"/>
    </source>
</evidence>
<dbReference type="GO" id="GO:0046872">
    <property type="term" value="F:metal ion binding"/>
    <property type="evidence" value="ECO:0007669"/>
    <property type="project" value="InterPro"/>
</dbReference>
<dbReference type="Pfam" id="PF02222">
    <property type="entry name" value="ATP-grasp"/>
    <property type="match status" value="1"/>
</dbReference>
<accession>A0A0D2IXF1</accession>
<proteinExistence type="inferred from homology"/>
<keyword evidence="13" id="KW-1185">Reference proteome</keyword>
<dbReference type="HAMAP" id="MF_01929">
    <property type="entry name" value="PurE_classI"/>
    <property type="match status" value="1"/>
</dbReference>
<sequence length="317" mass="33067">MVVRSRDGSVLSYPVVETIHKDNICYVTEAPADVPAGVAAAARAAAEKAIACLEGAGIFGVEMFLLPDGSLLLNEVAPRPHNSGHYTQDGCVTSQFENHIRAVLGWPLGDPSLNCGASVMLNILGEAEGDEGVAIAHALMARAYATRGAKVHWYGKPGMRPARKAAAEVLEEFGIPLEISVVSAHRTPERMVEYARSAHTRGLKAIVAGAGGAAHLPGMVAAMTPLPVIGVPVKPAGAHLDGLDALLSIVQMPKGVPVATVAIGNAANAGLLAARIIAAGDPELQRRMVAYQEGMRDTVLAKAARLEEKGWRGYGKS</sequence>
<dbReference type="InterPro" id="IPR011761">
    <property type="entry name" value="ATP-grasp"/>
</dbReference>
<dbReference type="Proteomes" id="UP000054498">
    <property type="component" value="Unassembled WGS sequence"/>
</dbReference>
<evidence type="ECO:0000256" key="1">
    <source>
        <dbReference type="ARBA" id="ARBA00001244"/>
    </source>
</evidence>
<comment type="pathway">
    <text evidence="2">Purine metabolism; IMP biosynthesis via de novo pathway; 5-amino-1-(5-phospho-D-ribosyl)imidazole-4-carboxylate from 5-amino-1-(5-phospho-D-ribosyl)imidazole (carboxylase route): step 1/1.</text>
</comment>
<evidence type="ECO:0000256" key="3">
    <source>
        <dbReference type="ARBA" id="ARBA00006114"/>
    </source>
</evidence>
<dbReference type="PANTHER" id="PTHR11609:SF5">
    <property type="entry name" value="PHOSPHORIBOSYLAMINOIMIDAZOLE CARBOXYLASE"/>
    <property type="match status" value="1"/>
</dbReference>
<dbReference type="OrthoDB" id="15425at2759"/>
<evidence type="ECO:0000259" key="11">
    <source>
        <dbReference type="PROSITE" id="PS50975"/>
    </source>
</evidence>
<evidence type="ECO:0000313" key="12">
    <source>
        <dbReference type="EMBL" id="KIY92617.1"/>
    </source>
</evidence>
<dbReference type="InterPro" id="IPR000031">
    <property type="entry name" value="PurE_dom"/>
</dbReference>
<dbReference type="PROSITE" id="PS50975">
    <property type="entry name" value="ATP_GRASP"/>
    <property type="match status" value="1"/>
</dbReference>
<evidence type="ECO:0000256" key="7">
    <source>
        <dbReference type="ARBA" id="ARBA00022793"/>
    </source>
</evidence>
<dbReference type="STRING" id="145388.A0A0D2IXF1"/>
<keyword evidence="9 12" id="KW-0456">Lyase</keyword>
<dbReference type="AlphaFoldDB" id="A0A0D2IXF1"/>
<dbReference type="RefSeq" id="XP_013891637.1">
    <property type="nucleotide sequence ID" value="XM_014036183.1"/>
</dbReference>
<dbReference type="UniPathway" id="UPA00074">
    <property type="reaction ID" value="UER00130"/>
</dbReference>
<dbReference type="GeneID" id="25732998"/>
<dbReference type="FunFam" id="3.30.470.20:FF:000037">
    <property type="entry name" value="Phosphoribosylaminoimidazole carboxylase, chloroplastic"/>
    <property type="match status" value="1"/>
</dbReference>
<dbReference type="InterPro" id="IPR033747">
    <property type="entry name" value="PurE_ClassI"/>
</dbReference>
<keyword evidence="6" id="KW-0658">Purine biosynthesis</keyword>
<dbReference type="PANTHER" id="PTHR11609">
    <property type="entry name" value="PURINE BIOSYNTHESIS PROTEIN 6/7, PUR6/7"/>
    <property type="match status" value="1"/>
</dbReference>
<keyword evidence="7" id="KW-0210">Decarboxylase</keyword>
<dbReference type="GO" id="GO:0004638">
    <property type="term" value="F:phosphoribosylaminoimidazole carboxylase activity"/>
    <property type="evidence" value="ECO:0007669"/>
    <property type="project" value="UniProtKB-EC"/>
</dbReference>
<dbReference type="NCBIfam" id="TIGR01162">
    <property type="entry name" value="purE"/>
    <property type="match status" value="1"/>
</dbReference>
<evidence type="ECO:0000256" key="10">
    <source>
        <dbReference type="PROSITE-ProRule" id="PRU00409"/>
    </source>
</evidence>
<evidence type="ECO:0000256" key="9">
    <source>
        <dbReference type="ARBA" id="ARBA00023239"/>
    </source>
</evidence>
<evidence type="ECO:0000256" key="4">
    <source>
        <dbReference type="ARBA" id="ARBA00012329"/>
    </source>
</evidence>
<dbReference type="GO" id="GO:0005524">
    <property type="term" value="F:ATP binding"/>
    <property type="evidence" value="ECO:0007669"/>
    <property type="project" value="UniProtKB-UniRule"/>
</dbReference>
<organism evidence="12 13">
    <name type="scientific">Monoraphidium neglectum</name>
    <dbReference type="NCBI Taxonomy" id="145388"/>
    <lineage>
        <taxon>Eukaryota</taxon>
        <taxon>Viridiplantae</taxon>
        <taxon>Chlorophyta</taxon>
        <taxon>core chlorophytes</taxon>
        <taxon>Chlorophyceae</taxon>
        <taxon>CS clade</taxon>
        <taxon>Sphaeropleales</taxon>
        <taxon>Selenastraceae</taxon>
        <taxon>Monoraphidium</taxon>
    </lineage>
</organism>
<evidence type="ECO:0000313" key="13">
    <source>
        <dbReference type="Proteomes" id="UP000054498"/>
    </source>
</evidence>
<dbReference type="Gene3D" id="3.30.470.20">
    <property type="entry name" value="ATP-grasp fold, B domain"/>
    <property type="match status" value="1"/>
</dbReference>
<keyword evidence="5 10" id="KW-0547">Nucleotide-binding</keyword>
<name>A0A0D2IXF1_9CHLO</name>
<keyword evidence="8 10" id="KW-0067">ATP-binding</keyword>
<feature type="domain" description="ATP-grasp" evidence="11">
    <location>
        <begin position="31"/>
        <end position="104"/>
    </location>
</feature>
<dbReference type="GO" id="GO:0006189">
    <property type="term" value="P:'de novo' IMP biosynthetic process"/>
    <property type="evidence" value="ECO:0007669"/>
    <property type="project" value="UniProtKB-UniPathway"/>
</dbReference>
<dbReference type="Pfam" id="PF00731">
    <property type="entry name" value="AIRC"/>
    <property type="match status" value="1"/>
</dbReference>
<evidence type="ECO:0000256" key="2">
    <source>
        <dbReference type="ARBA" id="ARBA00004747"/>
    </source>
</evidence>
<evidence type="ECO:0000256" key="5">
    <source>
        <dbReference type="ARBA" id="ARBA00022741"/>
    </source>
</evidence>
<dbReference type="SMART" id="SM01001">
    <property type="entry name" value="AIRC"/>
    <property type="match status" value="1"/>
</dbReference>
<dbReference type="Gene3D" id="3.40.50.1970">
    <property type="match status" value="1"/>
</dbReference>
<dbReference type="EMBL" id="KK105465">
    <property type="protein sequence ID" value="KIY92617.1"/>
    <property type="molecule type" value="Genomic_DNA"/>
</dbReference>
<evidence type="ECO:0000256" key="6">
    <source>
        <dbReference type="ARBA" id="ARBA00022755"/>
    </source>
</evidence>
<reference evidence="12 13" key="1">
    <citation type="journal article" date="2013" name="BMC Genomics">
        <title>Reconstruction of the lipid metabolism for the microalga Monoraphidium neglectum from its genome sequence reveals characteristics suitable for biofuel production.</title>
        <authorList>
            <person name="Bogen C."/>
            <person name="Al-Dilaimi A."/>
            <person name="Albersmeier A."/>
            <person name="Wichmann J."/>
            <person name="Grundmann M."/>
            <person name="Rupp O."/>
            <person name="Lauersen K.J."/>
            <person name="Blifernez-Klassen O."/>
            <person name="Kalinowski J."/>
            <person name="Goesmann A."/>
            <person name="Mussgnug J.H."/>
            <person name="Kruse O."/>
        </authorList>
    </citation>
    <scope>NUCLEOTIDE SEQUENCE [LARGE SCALE GENOMIC DNA]</scope>
    <source>
        <strain evidence="12 13">SAG 48.87</strain>
    </source>
</reference>